<accession>A0ACD4RAG2</accession>
<dbReference type="EMBL" id="CP126116">
    <property type="protein sequence ID" value="WHZ57417.1"/>
    <property type="molecule type" value="Genomic_DNA"/>
</dbReference>
<name>A0ACD4RAG2_9BACI</name>
<evidence type="ECO:0000313" key="1">
    <source>
        <dbReference type="EMBL" id="WHZ57417.1"/>
    </source>
</evidence>
<keyword evidence="2" id="KW-1185">Reference proteome</keyword>
<gene>
    <name evidence="1" type="ORF">QLQ22_22670</name>
</gene>
<proteinExistence type="predicted"/>
<reference evidence="2" key="1">
    <citation type="journal article" date="2025" name="Aquaculture">
        <title>Assessment of the bioflocculant production and safety properties of Metabacillus hrfriensis sp. nov. based on phenotypic and whole-genome sequencing analysis.</title>
        <authorList>
            <person name="Zhang R."/>
            <person name="Zhao Z."/>
            <person name="Luo L."/>
            <person name="Wang S."/>
            <person name="Guo K."/>
            <person name="Xu W."/>
        </authorList>
    </citation>
    <scope>NUCLEOTIDE SEQUENCE [LARGE SCALE GENOMIC DNA]</scope>
    <source>
        <strain evidence="2">CT-WN-B3</strain>
    </source>
</reference>
<protein>
    <submittedName>
        <fullName evidence="1">HAD-IA family hydrolase</fullName>
    </submittedName>
</protein>
<evidence type="ECO:0000313" key="2">
    <source>
        <dbReference type="Proteomes" id="UP001226091"/>
    </source>
</evidence>
<dbReference type="Proteomes" id="UP001226091">
    <property type="component" value="Chromosome"/>
</dbReference>
<sequence>MEIKGILFDKDGTLLQFREIWIQISYEIIDELLNRIEDKGNTTLKEKLCHAIGLRNGIVDEKGYLACGTSLDMADAFNKILPKDMPHLHQWLSERLLAKTKEHIDKIKPVCDLSLLFSSLTHKGIIAGIATADDYETTKLCLQQLGILNDVQFLGTADLYKKKPFPDVVEEFCKKFHLKKEEVVIVGDTIIDMQLAKNSSARFGVGVLSGVGSYQELYQLAHFVIPSVDYLIDGNDRFIWE</sequence>
<organism evidence="1 2">
    <name type="scientific">Metabacillus hrfriensis</name>
    <dbReference type="NCBI Taxonomy" id="3048891"/>
    <lineage>
        <taxon>Bacteria</taxon>
        <taxon>Bacillati</taxon>
        <taxon>Bacillota</taxon>
        <taxon>Bacilli</taxon>
        <taxon>Bacillales</taxon>
        <taxon>Bacillaceae</taxon>
        <taxon>Metabacillus</taxon>
    </lineage>
</organism>
<keyword evidence="1" id="KW-0378">Hydrolase</keyword>